<keyword evidence="2" id="KW-0812">Transmembrane</keyword>
<sequence length="524" mass="55983">MPSRWNARKAARAGTETLLDVLHPLLVLGKGARCLAGRGMAWWTRTPRERRGPTLFAVGACGVLLWLLPYGPPLAVLGTLGVTAWYGRQHTAGRLALRTGPTEVERARLQALYEALVPCFALDGDPRPEPLYAYDGRWERAFEEFGFRDGRISELLLRYPASFRDGELAERLRVEQLLAAKTGRGREYRFCWDEECNLLEMTALEPLPTGIHAQPFLTGPGETLLGFTDGCEVHRTVPVRFTGEAASRDVPPVMWRTGSRSTEHHLLAVGTPGSGTSSLLRSLALQALCHGEVLIVDGDGGGEFASFAARCGVLGVESTLPGALAALEWAARETERRLLEASRARQRGEGLPDDVRRPLWVLVDRPAALSCLARAEGCADPQELLRFPLRHGRAAGVTVAVAEQFDGAGELAEAVLAHTRARVVLGAVPPEQAGAVLGEAPQTGPAPGVPPGRGFARLGDGPVLRLQVPATPDPLDETAGEAERSAVRELLPEPVRAPAHAPAPTPSPGTADVPVPAPPAGQAT</sequence>
<feature type="region of interest" description="Disordered" evidence="1">
    <location>
        <begin position="470"/>
        <end position="524"/>
    </location>
</feature>
<accession>A0ABS3X6I4</accession>
<reference evidence="3 4" key="1">
    <citation type="submission" date="2020-11" db="EMBL/GenBank/DDBJ databases">
        <title>Streptomyces spirodelae sp. nov., isolated from duckweed.</title>
        <authorList>
            <person name="Saimee Y."/>
            <person name="Duangmal K."/>
        </authorList>
    </citation>
    <scope>NUCLEOTIDE SEQUENCE [LARGE SCALE GENOMIC DNA]</scope>
    <source>
        <strain evidence="3 4">S16-07</strain>
    </source>
</reference>
<evidence type="ECO:0000313" key="4">
    <source>
        <dbReference type="Proteomes" id="UP001519064"/>
    </source>
</evidence>
<comment type="caution">
    <text evidence="3">The sequence shown here is derived from an EMBL/GenBank/DDBJ whole genome shotgun (WGS) entry which is preliminary data.</text>
</comment>
<keyword evidence="2" id="KW-1133">Transmembrane helix</keyword>
<keyword evidence="4" id="KW-1185">Reference proteome</keyword>
<keyword evidence="2" id="KW-0472">Membrane</keyword>
<gene>
    <name evidence="3" type="ORF">ITI46_04470</name>
</gene>
<evidence type="ECO:0000313" key="3">
    <source>
        <dbReference type="EMBL" id="MBO8190953.1"/>
    </source>
</evidence>
<dbReference type="EMBL" id="JADKMA010000013">
    <property type="protein sequence ID" value="MBO8190953.1"/>
    <property type="molecule type" value="Genomic_DNA"/>
</dbReference>
<dbReference type="SUPFAM" id="SSF52540">
    <property type="entry name" value="P-loop containing nucleoside triphosphate hydrolases"/>
    <property type="match status" value="1"/>
</dbReference>
<proteinExistence type="predicted"/>
<organism evidence="3 4">
    <name type="scientific">Streptomyces oryzae</name>
    <dbReference type="NCBI Taxonomy" id="1434886"/>
    <lineage>
        <taxon>Bacteria</taxon>
        <taxon>Bacillati</taxon>
        <taxon>Actinomycetota</taxon>
        <taxon>Actinomycetes</taxon>
        <taxon>Kitasatosporales</taxon>
        <taxon>Streptomycetaceae</taxon>
        <taxon>Streptomyces</taxon>
    </lineage>
</organism>
<feature type="compositionally biased region" description="Pro residues" evidence="1">
    <location>
        <begin position="515"/>
        <end position="524"/>
    </location>
</feature>
<feature type="compositionally biased region" description="Basic and acidic residues" evidence="1">
    <location>
        <begin position="481"/>
        <end position="491"/>
    </location>
</feature>
<name>A0ABS3X6I4_9ACTN</name>
<dbReference type="Gene3D" id="3.40.50.300">
    <property type="entry name" value="P-loop containing nucleotide triphosphate hydrolases"/>
    <property type="match status" value="1"/>
</dbReference>
<evidence type="ECO:0000256" key="1">
    <source>
        <dbReference type="SAM" id="MobiDB-lite"/>
    </source>
</evidence>
<evidence type="ECO:0008006" key="5">
    <source>
        <dbReference type="Google" id="ProtNLM"/>
    </source>
</evidence>
<dbReference type="InterPro" id="IPR027417">
    <property type="entry name" value="P-loop_NTPase"/>
</dbReference>
<protein>
    <recommendedName>
        <fullName evidence="5">FtsK domain-containing protein</fullName>
    </recommendedName>
</protein>
<dbReference type="Proteomes" id="UP001519064">
    <property type="component" value="Unassembled WGS sequence"/>
</dbReference>
<feature type="transmembrane region" description="Helical" evidence="2">
    <location>
        <begin position="54"/>
        <end position="71"/>
    </location>
</feature>
<evidence type="ECO:0000256" key="2">
    <source>
        <dbReference type="SAM" id="Phobius"/>
    </source>
</evidence>